<dbReference type="InterPro" id="IPR008928">
    <property type="entry name" value="6-hairpin_glycosidase_sf"/>
</dbReference>
<name>A0ABS9J5C2_9FLAO</name>
<gene>
    <name evidence="5" type="ORF">JM658_12280</name>
</gene>
<dbReference type="Pfam" id="PF21307">
    <property type="entry name" value="Glyco_hydro_95_C"/>
    <property type="match status" value="1"/>
</dbReference>
<dbReference type="PIRSF" id="PIRSF007663">
    <property type="entry name" value="UCP007663"/>
    <property type="match status" value="1"/>
</dbReference>
<evidence type="ECO:0000259" key="2">
    <source>
        <dbReference type="Pfam" id="PF14498"/>
    </source>
</evidence>
<feature type="signal peptide" evidence="1">
    <location>
        <begin position="1"/>
        <end position="21"/>
    </location>
</feature>
<dbReference type="GO" id="GO:0016787">
    <property type="term" value="F:hydrolase activity"/>
    <property type="evidence" value="ECO:0007669"/>
    <property type="project" value="UniProtKB-KW"/>
</dbReference>
<feature type="domain" description="Glycosyl hydrolase family 95 N-terminal" evidence="2">
    <location>
        <begin position="33"/>
        <end position="280"/>
    </location>
</feature>
<dbReference type="PANTHER" id="PTHR31084">
    <property type="entry name" value="ALPHA-L-FUCOSIDASE 2"/>
    <property type="match status" value="1"/>
</dbReference>
<feature type="domain" description="Alpha fucosidase A-like C-terminal" evidence="3">
    <location>
        <begin position="706"/>
        <end position="769"/>
    </location>
</feature>
<dbReference type="RefSeq" id="WP_236959569.1">
    <property type="nucleotide sequence ID" value="NZ_JAETXX010000008.1"/>
</dbReference>
<evidence type="ECO:0000313" key="6">
    <source>
        <dbReference type="Proteomes" id="UP000829517"/>
    </source>
</evidence>
<dbReference type="InterPro" id="IPR012341">
    <property type="entry name" value="6hp_glycosidase-like_sf"/>
</dbReference>
<organism evidence="5 6">
    <name type="scientific">Joostella atrarenae</name>
    <dbReference type="NCBI Taxonomy" id="679257"/>
    <lineage>
        <taxon>Bacteria</taxon>
        <taxon>Pseudomonadati</taxon>
        <taxon>Bacteroidota</taxon>
        <taxon>Flavobacteriia</taxon>
        <taxon>Flavobacteriales</taxon>
        <taxon>Flavobacteriaceae</taxon>
        <taxon>Joostella</taxon>
    </lineage>
</organism>
<dbReference type="SUPFAM" id="SSF48208">
    <property type="entry name" value="Six-hairpin glycosidases"/>
    <property type="match status" value="1"/>
</dbReference>
<proteinExistence type="predicted"/>
<dbReference type="EMBL" id="JAETXX010000008">
    <property type="protein sequence ID" value="MCF8715604.1"/>
    <property type="molecule type" value="Genomic_DNA"/>
</dbReference>
<feature type="chain" id="PRO_5046978225" evidence="1">
    <location>
        <begin position="22"/>
        <end position="789"/>
    </location>
</feature>
<sequence length="789" mass="88871">MKGIIKVVLCSFLSLPIFLTAQDKSEENGTPDLWYGQPASKWIEALPVGNGRLGAMVFGGVETERIQLNEDSMWPGSANLDNAKGTPEDLKTLRKLIDDGKVHEADKFIIDKFSYKSIVRSHQTAGDLFLHFKREGSVTDYKRSLSFSDALAEVSYKINGETYTESVFSSNPDDILVVHLKTTNPKGMNFDIEMSRPKDEETETVVVTAPSDTEMKMNGKVTQLGGMFNETPHPIEDGVHFQTLLKAVSKTGNIKSEGNNLQVRGAKEITLYLATATSYYHENFESVVQNVIKKASSKSFKSLLSEHKKDFQKLYNRVDFSLGNSELNAQPTDKRLKNYKEGTPDLDLQTKLFQYGRYLLISSSREGANPANLQGLWNDHIKAPWNADYHLNINVQMNYWPATVTNLSECELPLFEFGNKVLERGKLTAKSQYGLNGMVAHSTTDLWAPAFMRAKTPYWGAWIHGGGWLAQHYWEYYQFTEDKEFLREMAYPYLKEAAAFYLDWLQWDKTTKKWISYPETSPENSYIAEDGESAAIVKGAAMGHQIIAEVFDNTLASAEVLGINDSFISEIKKKREKLSPGVVIGEDGRILEWNKPYEELEKGHRHMSHLYALYPGTVITSATPEAFKAAKETIDYRLKYGGAGTGWSRAWMISFNARLFDNKSAEENINKLFEKSTANNLFNEHPPFQIDGNFGYTAGVAELLLQSHEGFIRLLPTLPNNWKTGEISGLVARGDVEVAIKWAEGEMQQVGLLSKTSKTVSVKYKDLKKEIELPKGKQIWLNASLNSIK</sequence>
<dbReference type="PANTHER" id="PTHR31084:SF0">
    <property type="entry name" value="ALPHA-L-FUCOSIDASE 2"/>
    <property type="match status" value="1"/>
</dbReference>
<dbReference type="InterPro" id="IPR049053">
    <property type="entry name" value="AFCA-like_C"/>
</dbReference>
<dbReference type="InterPro" id="IPR027414">
    <property type="entry name" value="GH95_N_dom"/>
</dbReference>
<comment type="caution">
    <text evidence="5">The sequence shown here is derived from an EMBL/GenBank/DDBJ whole genome shotgun (WGS) entry which is preliminary data.</text>
</comment>
<accession>A0ABS9J5C2</accession>
<evidence type="ECO:0000259" key="3">
    <source>
        <dbReference type="Pfam" id="PF21307"/>
    </source>
</evidence>
<dbReference type="Pfam" id="PF22124">
    <property type="entry name" value="Glyco_hydro_95_cat"/>
    <property type="match status" value="1"/>
</dbReference>
<protein>
    <submittedName>
        <fullName evidence="5">Glycoside hydrolase N-terminal domain-containing protein</fullName>
    </submittedName>
</protein>
<reference evidence="5 6" key="1">
    <citation type="submission" date="2021-01" db="EMBL/GenBank/DDBJ databases">
        <title>Genome sequencing of Joostella atrarenae M1-2 (= KCTC 23194).</title>
        <authorList>
            <person name="Zakaria M.R."/>
            <person name="Lam M.Q."/>
            <person name="Chong C.S."/>
        </authorList>
    </citation>
    <scope>NUCLEOTIDE SEQUENCE [LARGE SCALE GENOMIC DNA]</scope>
    <source>
        <strain evidence="5 6">M1-2</strain>
    </source>
</reference>
<feature type="domain" description="Glycosyl hydrolase family 95 catalytic" evidence="4">
    <location>
        <begin position="299"/>
        <end position="704"/>
    </location>
</feature>
<evidence type="ECO:0000256" key="1">
    <source>
        <dbReference type="SAM" id="SignalP"/>
    </source>
</evidence>
<evidence type="ECO:0000313" key="5">
    <source>
        <dbReference type="EMBL" id="MCF8715604.1"/>
    </source>
</evidence>
<dbReference type="Proteomes" id="UP000829517">
    <property type="component" value="Unassembled WGS sequence"/>
</dbReference>
<keyword evidence="5" id="KW-0378">Hydrolase</keyword>
<dbReference type="Pfam" id="PF14498">
    <property type="entry name" value="Glyco_hyd_65N_2"/>
    <property type="match status" value="1"/>
</dbReference>
<dbReference type="InterPro" id="IPR054363">
    <property type="entry name" value="GH95_cat"/>
</dbReference>
<keyword evidence="6" id="KW-1185">Reference proteome</keyword>
<evidence type="ECO:0000259" key="4">
    <source>
        <dbReference type="Pfam" id="PF22124"/>
    </source>
</evidence>
<dbReference type="Gene3D" id="1.50.10.10">
    <property type="match status" value="1"/>
</dbReference>
<dbReference type="InterPro" id="IPR016518">
    <property type="entry name" value="Alpha-L-fucosidase"/>
</dbReference>
<keyword evidence="1" id="KW-0732">Signal</keyword>